<sequence>MASKEQQRAVAKLCPEFNDGGYSHKGDISCDVCIHWDGKRCNINYFDNVLTSMDQT</sequence>
<evidence type="ECO:0000313" key="2">
    <source>
        <dbReference type="Proteomes" id="UP000663623"/>
    </source>
</evidence>
<dbReference type="Proteomes" id="UP000663623">
    <property type="component" value="Chromosome"/>
</dbReference>
<keyword evidence="2" id="KW-1185">Reference proteome</keyword>
<dbReference type="EMBL" id="AP024480">
    <property type="protein sequence ID" value="BCS81598.1"/>
    <property type="molecule type" value="Genomic_DNA"/>
</dbReference>
<reference evidence="1 2" key="1">
    <citation type="submission" date="2021-02" db="EMBL/GenBank/DDBJ databases">
        <title>Nitrogen-fixing ability and nitrogen fixation related genes of thermophilic fermentative bacteria in the genus Caldicellulosiruptor.</title>
        <authorList>
            <person name="Chen Y."/>
            <person name="Nishihara A."/>
            <person name="Haruta S."/>
        </authorList>
    </citation>
    <scope>NUCLEOTIDE SEQUENCE [LARGE SCALE GENOMIC DNA]</scope>
    <source>
        <strain evidence="1 2">YA01</strain>
    </source>
</reference>
<name>A0ABM7NNB5_9FIRM</name>
<dbReference type="RefSeq" id="WP_207178479.1">
    <property type="nucleotide sequence ID" value="NZ_AP024480.1"/>
</dbReference>
<protein>
    <submittedName>
        <fullName evidence="1">Uncharacterized protein</fullName>
    </submittedName>
</protein>
<proteinExistence type="predicted"/>
<organism evidence="1 2">
    <name type="scientific">Caldicellulosiruptor diazotrophicus</name>
    <dbReference type="NCBI Taxonomy" id="2806205"/>
    <lineage>
        <taxon>Bacteria</taxon>
        <taxon>Bacillati</taxon>
        <taxon>Bacillota</taxon>
        <taxon>Bacillota incertae sedis</taxon>
        <taxon>Caldicellulosiruptorales</taxon>
        <taxon>Caldicellulosiruptoraceae</taxon>
        <taxon>Caldicellulosiruptor</taxon>
    </lineage>
</organism>
<accession>A0ABM7NNB5</accession>
<evidence type="ECO:0000313" key="1">
    <source>
        <dbReference type="EMBL" id="BCS81598.1"/>
    </source>
</evidence>
<gene>
    <name evidence="1" type="ORF">CaldiYA01_15580</name>
</gene>